<dbReference type="Proteomes" id="UP001204814">
    <property type="component" value="Unassembled WGS sequence"/>
</dbReference>
<comment type="caution">
    <text evidence="2">The sequence shown here is derived from an EMBL/GenBank/DDBJ whole genome shotgun (WGS) entry which is preliminary data.</text>
</comment>
<dbReference type="GO" id="GO:0016757">
    <property type="term" value="F:glycosyltransferase activity"/>
    <property type="evidence" value="ECO:0007669"/>
    <property type="project" value="InterPro"/>
</dbReference>
<dbReference type="Gene3D" id="3.40.50.2000">
    <property type="entry name" value="Glycogen Phosphorylase B"/>
    <property type="match status" value="1"/>
</dbReference>
<dbReference type="InterPro" id="IPR001296">
    <property type="entry name" value="Glyco_trans_1"/>
</dbReference>
<proteinExistence type="predicted"/>
<reference evidence="2" key="1">
    <citation type="submission" date="2022-06" db="EMBL/GenBank/DDBJ databases">
        <title>Isolation of gut microbiota from human fecal samples.</title>
        <authorList>
            <person name="Pamer E.G."/>
            <person name="Barat B."/>
            <person name="Waligurski E."/>
            <person name="Medina S."/>
            <person name="Paddock L."/>
            <person name="Mostad J."/>
        </authorList>
    </citation>
    <scope>NUCLEOTIDE SEQUENCE</scope>
    <source>
        <strain evidence="2">DFI.6.24</strain>
    </source>
</reference>
<accession>A0AAP2UHL8</accession>
<sequence>MKKKIYKIGIWGQFGDGGPIADGQAVRTTITTNELKKRYGDDNVLILNTNAWKKHPIKFFLDTINLLKKSENILIFPADNGLKVVAQIYDIFNVFFKRKLFYIVIGGFLPAFLEKNPRYIKILNKYEVLFVQTPNLKKDLENLGIKNIEMMTNFKIQKIRASEDIKIDENENIKLCILSRLTKDKGIEDAVEAVKEANDIFGSVKVKLDLYGIVPEYYKERFAHLINQNKDFVEYKGVANYNQTVDVLRNYFALLFPTYFHGEGFAGCIIDAFFAGIPIIATDWLYNKDIVKDKKNGILVPIKNSHEIANAIVELYNNRDLVLEISKNNSNEAKKYTSEQVLKELFDYLDNGEKYE</sequence>
<gene>
    <name evidence="2" type="ORF">NE542_14720</name>
</gene>
<dbReference type="SUPFAM" id="SSF53756">
    <property type="entry name" value="UDP-Glycosyltransferase/glycogen phosphorylase"/>
    <property type="match status" value="1"/>
</dbReference>
<dbReference type="RefSeq" id="WP_117347237.1">
    <property type="nucleotide sequence ID" value="NZ_JAJDKX010000030.1"/>
</dbReference>
<organism evidence="2 3">
    <name type="scientific">Faecalibacillus intestinalis</name>
    <dbReference type="NCBI Taxonomy" id="1982626"/>
    <lineage>
        <taxon>Bacteria</taxon>
        <taxon>Bacillati</taxon>
        <taxon>Bacillota</taxon>
        <taxon>Erysipelotrichia</taxon>
        <taxon>Erysipelotrichales</taxon>
        <taxon>Coprobacillaceae</taxon>
        <taxon>Faecalibacillus</taxon>
    </lineage>
</organism>
<evidence type="ECO:0000313" key="2">
    <source>
        <dbReference type="EMBL" id="MCQ5063071.1"/>
    </source>
</evidence>
<protein>
    <submittedName>
        <fullName evidence="2">Glycosyltransferase family 4 protein</fullName>
    </submittedName>
</protein>
<name>A0AAP2UHL8_9FIRM</name>
<dbReference type="PANTHER" id="PTHR12526:SF630">
    <property type="entry name" value="GLYCOSYLTRANSFERASE"/>
    <property type="match status" value="1"/>
</dbReference>
<evidence type="ECO:0000259" key="1">
    <source>
        <dbReference type="Pfam" id="PF00534"/>
    </source>
</evidence>
<dbReference type="CDD" id="cd03801">
    <property type="entry name" value="GT4_PimA-like"/>
    <property type="match status" value="1"/>
</dbReference>
<dbReference type="EMBL" id="JANGBO010000026">
    <property type="protein sequence ID" value="MCQ5063071.1"/>
    <property type="molecule type" value="Genomic_DNA"/>
</dbReference>
<dbReference type="AlphaFoldDB" id="A0AAP2UHL8"/>
<evidence type="ECO:0000313" key="3">
    <source>
        <dbReference type="Proteomes" id="UP001204814"/>
    </source>
</evidence>
<dbReference type="PANTHER" id="PTHR12526">
    <property type="entry name" value="GLYCOSYLTRANSFERASE"/>
    <property type="match status" value="1"/>
</dbReference>
<dbReference type="Pfam" id="PF00534">
    <property type="entry name" value="Glycos_transf_1"/>
    <property type="match status" value="1"/>
</dbReference>
<feature type="domain" description="Glycosyl transferase family 1" evidence="1">
    <location>
        <begin position="164"/>
        <end position="329"/>
    </location>
</feature>